<reference evidence="6 8" key="2">
    <citation type="journal article" date="2014" name="PLoS Genet.">
        <title>Phylogenetically driven sequencing of extremely halophilic archaea reveals strategies for static and dynamic osmo-response.</title>
        <authorList>
            <person name="Becker E.A."/>
            <person name="Seitzer P.M."/>
            <person name="Tritt A."/>
            <person name="Larsen D."/>
            <person name="Krusor M."/>
            <person name="Yao A.I."/>
            <person name="Wu D."/>
            <person name="Madern D."/>
            <person name="Eisen J.A."/>
            <person name="Darling A.E."/>
            <person name="Facciotti M.T."/>
        </authorList>
    </citation>
    <scope>NUCLEOTIDE SEQUENCE [LARGE SCALE GENOMIC DNA]</scope>
    <source>
        <strain evidence="6">B3</strain>
        <strain evidence="8">DSM 18796 / CECT 7217 / JCM 14584 / KCTC 4019 / B3</strain>
    </source>
</reference>
<evidence type="ECO:0000313" key="7">
    <source>
        <dbReference type="Proteomes" id="UP000000390"/>
    </source>
</evidence>
<dbReference type="RefSeq" id="WP_008413627.1">
    <property type="nucleotide sequence ID" value="NC_014299.1"/>
</dbReference>
<organism evidence="4 7">
    <name type="scientific">Halalkalicoccus jeotgali (strain DSM 18796 / CECT 7217 / JCM 14584 / KCTC 4019 / B3)</name>
    <dbReference type="NCBI Taxonomy" id="795797"/>
    <lineage>
        <taxon>Archaea</taxon>
        <taxon>Methanobacteriati</taxon>
        <taxon>Methanobacteriota</taxon>
        <taxon>Stenosarchaea group</taxon>
        <taxon>Halobacteria</taxon>
        <taxon>Halobacteriales</taxon>
        <taxon>Halococcaceae</taxon>
        <taxon>Halalkalicoccus</taxon>
    </lineage>
</organism>
<dbReference type="OrthoDB" id="269784at2157"/>
<feature type="region of interest" description="Disordered" evidence="2">
    <location>
        <begin position="1"/>
        <end position="30"/>
    </location>
</feature>
<reference evidence="4 7" key="1">
    <citation type="journal article" date="2010" name="J. Bacteriol.">
        <title>Complete genome sequence of Halalkalicoccus jeotgali B3(T), an extremely halophilic archaeon.</title>
        <authorList>
            <person name="Roh S.W."/>
            <person name="Nam Y.D."/>
            <person name="Nam S.H."/>
            <person name="Choi S.H."/>
            <person name="Park H.S."/>
            <person name="Bae J.W."/>
        </authorList>
    </citation>
    <scope>NUCLEOTIDE SEQUENCE [LARGE SCALE GENOMIC DNA]</scope>
    <source>
        <strain evidence="4">B3</strain>
        <strain evidence="7">DSM 18796 / CECT 7217 / JCM 14584 / KCTC 4019 / B3</strain>
        <plasmid evidence="7">2</plasmid>
        <plasmid evidence="7">4</plasmid>
    </source>
</reference>
<dbReference type="HOGENOM" id="CLU_726855_0_0_2"/>
<proteinExistence type="inferred from homology"/>
<dbReference type="Proteomes" id="UP000000390">
    <property type="component" value="Plasmid 2"/>
</dbReference>
<dbReference type="KEGG" id="hje:HacjB3_19413"/>
<evidence type="ECO:0000313" key="6">
    <source>
        <dbReference type="EMBL" id="ELY41689.1"/>
    </source>
</evidence>
<gene>
    <name evidence="4" type="ordered locus">HacjB3_17413</name>
    <name evidence="5" type="ordered locus">HacjB3_19413</name>
    <name evidence="6" type="ORF">C497_00330</name>
</gene>
<dbReference type="PATRIC" id="fig|795797.18.peg.3399"/>
<evidence type="ECO:0000259" key="3">
    <source>
        <dbReference type="Pfam" id="PF00582"/>
    </source>
</evidence>
<dbReference type="Proteomes" id="UP000000390">
    <property type="component" value="Plasmid 4"/>
</dbReference>
<sequence length="380" mass="40787">MSDDSEPPDVRITVPRDTSDSDDNSYLRSGPRIQTPDYLVVVPVTGTLLDTYTGINVRRFLRTAVALAADNDGRVLLVGMEAVQDESALEPVREYVQSEDPAASDKPKVVEAIEDRQTQLAEMADVAQELDPGVSVTASVRAVSDITSGILSVVNGGNETAVLLLRGTGLDEGWLLNRSTVDTILAEAECDVFVENMGVKSGENTLYVPDIEGHTVASLAESEAETIDSILLPVGAGPHAALAAEAARAVARHANASVTVLHVISPDASAEATGEGEDLLKFADYVLGSDVTTETELKTASDTADVIVQQAKDHDFVSIGAPEQKSRLKKIVYESVQETVSELNEATVLMSRDSDRTARSLYYRWKRGIEAIEDDDNDKN</sequence>
<dbReference type="Gene3D" id="3.40.50.12370">
    <property type="match status" value="1"/>
</dbReference>
<evidence type="ECO:0000256" key="2">
    <source>
        <dbReference type="SAM" id="MobiDB-lite"/>
    </source>
</evidence>
<evidence type="ECO:0000313" key="5">
    <source>
        <dbReference type="EMBL" id="ADJ17219.1"/>
    </source>
</evidence>
<name>D8JCT0_HALJB</name>
<accession>D8JCT0</accession>
<dbReference type="SUPFAM" id="SSF52402">
    <property type="entry name" value="Adenine nucleotide alpha hydrolases-like"/>
    <property type="match status" value="1"/>
</dbReference>
<dbReference type="PANTHER" id="PTHR46268">
    <property type="entry name" value="STRESS RESPONSE PROTEIN NHAX"/>
    <property type="match status" value="1"/>
</dbReference>
<evidence type="ECO:0000313" key="8">
    <source>
        <dbReference type="Proteomes" id="UP000011645"/>
    </source>
</evidence>
<protein>
    <recommendedName>
        <fullName evidence="3">UspA domain-containing protein</fullName>
    </recommendedName>
</protein>
<dbReference type="EMBL" id="CP002066">
    <property type="protein sequence ID" value="ADJ17219.1"/>
    <property type="molecule type" value="Genomic_DNA"/>
</dbReference>
<dbReference type="EMBL" id="CP002064">
    <property type="protein sequence ID" value="ADJ16825.1"/>
    <property type="molecule type" value="Genomic_DNA"/>
</dbReference>
<comment type="similarity">
    <text evidence="1">Belongs to the universal stress protein A family.</text>
</comment>
<dbReference type="PANTHER" id="PTHR46268:SF6">
    <property type="entry name" value="UNIVERSAL STRESS PROTEIN UP12"/>
    <property type="match status" value="1"/>
</dbReference>
<dbReference type="AlphaFoldDB" id="D8JCT0"/>
<evidence type="ECO:0000313" key="4">
    <source>
        <dbReference type="EMBL" id="ADJ16825.1"/>
    </source>
</evidence>
<geneLocation type="plasmid" evidence="5 7">
    <name>4</name>
</geneLocation>
<feature type="domain" description="UspA" evidence="3">
    <location>
        <begin position="228"/>
        <end position="350"/>
    </location>
</feature>
<keyword evidence="8" id="KW-1185">Reference proteome</keyword>
<dbReference type="GeneID" id="9421272"/>
<dbReference type="KEGG" id="hje:HacjB3_17413"/>
<dbReference type="InterPro" id="IPR006016">
    <property type="entry name" value="UspA"/>
</dbReference>
<dbReference type="eggNOG" id="arCOG00451">
    <property type="taxonomic scope" value="Archaea"/>
</dbReference>
<geneLocation type="plasmid" evidence="4 7">
    <name>2</name>
</geneLocation>
<dbReference type="Proteomes" id="UP000011645">
    <property type="component" value="Unassembled WGS sequence"/>
</dbReference>
<evidence type="ECO:0000256" key="1">
    <source>
        <dbReference type="ARBA" id="ARBA00008791"/>
    </source>
</evidence>
<dbReference type="EMBL" id="AOHV01000002">
    <property type="protein sequence ID" value="ELY41689.1"/>
    <property type="molecule type" value="Genomic_DNA"/>
</dbReference>
<keyword evidence="4" id="KW-0614">Plasmid</keyword>
<dbReference type="Pfam" id="PF00582">
    <property type="entry name" value="Usp"/>
    <property type="match status" value="1"/>
</dbReference>